<evidence type="ECO:0000256" key="7">
    <source>
        <dbReference type="ARBA" id="ARBA00022801"/>
    </source>
</evidence>
<evidence type="ECO:0000313" key="13">
    <source>
        <dbReference type="Proteomes" id="UP000243217"/>
    </source>
</evidence>
<keyword evidence="10" id="KW-0012">Acyltransferase</keyword>
<evidence type="ECO:0000256" key="1">
    <source>
        <dbReference type="ARBA" id="ARBA00001936"/>
    </source>
</evidence>
<dbReference type="Gene3D" id="3.90.230.10">
    <property type="entry name" value="Creatinase/methionine aminopeptidase superfamily"/>
    <property type="match status" value="1"/>
</dbReference>
<dbReference type="InterPro" id="IPR036005">
    <property type="entry name" value="Creatinase/aminopeptidase-like"/>
</dbReference>
<dbReference type="GO" id="GO:0005739">
    <property type="term" value="C:mitochondrion"/>
    <property type="evidence" value="ECO:0007669"/>
    <property type="project" value="TreeGrafter"/>
</dbReference>
<reference evidence="12 13" key="1">
    <citation type="journal article" date="2014" name="Genome Biol. Evol.">
        <title>The secreted proteins of Achlya hypogyna and Thraustotheca clavata identify the ancestral oomycete secretome and reveal gene acquisitions by horizontal gene transfer.</title>
        <authorList>
            <person name="Misner I."/>
            <person name="Blouin N."/>
            <person name="Leonard G."/>
            <person name="Richards T.A."/>
            <person name="Lane C.E."/>
        </authorList>
    </citation>
    <scope>NUCLEOTIDE SEQUENCE [LARGE SCALE GENOMIC DNA]</scope>
    <source>
        <strain evidence="12 13">ATCC 34112</strain>
    </source>
</reference>
<dbReference type="InterPro" id="IPR020617">
    <property type="entry name" value="Thiolase_C"/>
</dbReference>
<evidence type="ECO:0000256" key="10">
    <source>
        <dbReference type="ARBA" id="ARBA00023315"/>
    </source>
</evidence>
<dbReference type="SUPFAM" id="SSF53092">
    <property type="entry name" value="Creatinase/prolidase N-terminal domain"/>
    <property type="match status" value="1"/>
</dbReference>
<dbReference type="Pfam" id="PF00557">
    <property type="entry name" value="Peptidase_M24"/>
    <property type="match status" value="1"/>
</dbReference>
<evidence type="ECO:0000259" key="11">
    <source>
        <dbReference type="SMART" id="SM01011"/>
    </source>
</evidence>
<dbReference type="SMART" id="SM01011">
    <property type="entry name" value="AMP_N"/>
    <property type="match status" value="1"/>
</dbReference>
<dbReference type="InterPro" id="IPR007865">
    <property type="entry name" value="Aminopep_P_N"/>
</dbReference>
<dbReference type="SUPFAM" id="SSF55920">
    <property type="entry name" value="Creatinase/aminopeptidase"/>
    <property type="match status" value="1"/>
</dbReference>
<keyword evidence="13" id="KW-1185">Reference proteome</keyword>
<keyword evidence="7" id="KW-0378">Hydrolase</keyword>
<dbReference type="Proteomes" id="UP000243217">
    <property type="component" value="Unassembled WGS sequence"/>
</dbReference>
<sequence>MLFLRALPTTRSLAKCSIAVTRSLSSVQNPFSLSVGELVPGIHASEFQARRARAFDLMPTDSLLILNAAEEKYSAHDIPYDFRQDSQFLYLTGLEEPEAIAILKKDGSNATSFIMFVRPRDSHSEQWDGPRVHTNSAKSSYLADEAFTIDEFESVLPKLVSASTQICITRAVQDKYSARFINATRQLQASHSFQMADNLLDMLRVIKSPVEIEKMRHACNIGSAAFQNLMSKAHPGQLEIGLAGTFEGYCRGQGSLRNAFPCVVGAGANASVIHYLAKRGVLKPDELVLMDSGCEVTGNYVSDITRTFPTTGRFTKPQHDLYSLILDVQLKCIERLSAAMQKKERLTLDELHIYSVGLLADGMQEFGILPRHLVKGTAAFEHAFRKYNPTHLGHYLGMDVHDTPTYSRSHPIVPGMIITIEPGIYLPSNDDAIPHEYRGIGIRIEDDVLITESGIEILTKTVPKSIADLENFIGKAILSLSISESAAMAMTRVFSRHMSTARRAVVVDGVRMPFAKSSTLYEDLMAYDLMRDSIKGLLNKTALDPASVDYVICGTVIQEVRTSNIAREAALGAGIPKEIPAHTVTQACISSSQAIAAASEKIMAGSMDIIIAGGVETFSDVPIRFARPLRKRMLGAGKAMKGGPGGILKLLKGLKPADFTPEAPAIKNFHTNEVMGNSSDRLAARFGVTRKEMDEYSVQSHLNAAKAHAEGKYEGEILPFKGSTAENGINLNTSIEKLTSLKPAFVKPHGTHTAGNSSFLTDGSAATLLMSESKALELGYKPKSIILDSTFVGVDPFDSLLLGPAYGIAKVLKKHNLKLSDIDHFEIHEAFAGQVLANLKALNDADFCKQEFGWDGAVGRVDMSKLNTWGGSLALGHPFGATGSRLVNTASNKLVKEGGKYAILAACADSGLAYVGLLQRYEA</sequence>
<evidence type="ECO:0000256" key="2">
    <source>
        <dbReference type="ARBA" id="ARBA00008766"/>
    </source>
</evidence>
<dbReference type="CDD" id="cd00751">
    <property type="entry name" value="thiolase"/>
    <property type="match status" value="1"/>
</dbReference>
<dbReference type="InterPro" id="IPR000994">
    <property type="entry name" value="Pept_M24"/>
</dbReference>
<dbReference type="GO" id="GO:0030145">
    <property type="term" value="F:manganese ion binding"/>
    <property type="evidence" value="ECO:0007669"/>
    <property type="project" value="InterPro"/>
</dbReference>
<dbReference type="Pfam" id="PF05195">
    <property type="entry name" value="AMP_N"/>
    <property type="match status" value="1"/>
</dbReference>
<evidence type="ECO:0000256" key="9">
    <source>
        <dbReference type="ARBA" id="ARBA00023211"/>
    </source>
</evidence>
<dbReference type="STRING" id="74557.A0A1W0A9W8"/>
<gene>
    <name evidence="12" type="ORF">THRCLA_00887</name>
</gene>
<dbReference type="EMBL" id="JNBS01000277">
    <property type="protein sequence ID" value="OQS07107.1"/>
    <property type="molecule type" value="Genomic_DNA"/>
</dbReference>
<evidence type="ECO:0000256" key="3">
    <source>
        <dbReference type="ARBA" id="ARBA00010982"/>
    </source>
</evidence>
<dbReference type="Pfam" id="PF02803">
    <property type="entry name" value="Thiolase_C"/>
    <property type="match status" value="1"/>
</dbReference>
<dbReference type="Gene3D" id="3.40.47.10">
    <property type="match status" value="1"/>
</dbReference>
<evidence type="ECO:0000256" key="5">
    <source>
        <dbReference type="ARBA" id="ARBA00022679"/>
    </source>
</evidence>
<dbReference type="NCBIfam" id="TIGR01930">
    <property type="entry name" value="AcCoA-C-Actrans"/>
    <property type="match status" value="1"/>
</dbReference>
<comment type="similarity">
    <text evidence="2">Belongs to the peptidase M24B family.</text>
</comment>
<dbReference type="GO" id="GO:0006508">
    <property type="term" value="P:proteolysis"/>
    <property type="evidence" value="ECO:0007669"/>
    <property type="project" value="TreeGrafter"/>
</dbReference>
<dbReference type="InterPro" id="IPR020615">
    <property type="entry name" value="Thiolase_acyl_enz_int_AS"/>
</dbReference>
<dbReference type="InterPro" id="IPR052433">
    <property type="entry name" value="X-Pro_dipept-like"/>
</dbReference>
<dbReference type="InterPro" id="IPR020613">
    <property type="entry name" value="Thiolase_CS"/>
</dbReference>
<proteinExistence type="inferred from homology"/>
<name>A0A1W0A9W8_9STRA</name>
<evidence type="ECO:0000256" key="4">
    <source>
        <dbReference type="ARBA" id="ARBA00022490"/>
    </source>
</evidence>
<keyword evidence="6" id="KW-0479">Metal-binding</keyword>
<dbReference type="CDD" id="cd01087">
    <property type="entry name" value="Prolidase"/>
    <property type="match status" value="1"/>
</dbReference>
<dbReference type="FunFam" id="3.40.47.10:FF:000011">
    <property type="entry name" value="3-ketoacyl-CoA thiolase"/>
    <property type="match status" value="1"/>
</dbReference>
<dbReference type="InterPro" id="IPR029149">
    <property type="entry name" value="Creatin/AminoP/Spt16_N"/>
</dbReference>
<dbReference type="AlphaFoldDB" id="A0A1W0A9W8"/>
<keyword evidence="4" id="KW-0963">Cytoplasm</keyword>
<dbReference type="SUPFAM" id="SSF53901">
    <property type="entry name" value="Thiolase-like"/>
    <property type="match status" value="2"/>
</dbReference>
<keyword evidence="5" id="KW-0808">Transferase</keyword>
<dbReference type="OrthoDB" id="4215474at2759"/>
<comment type="cofactor">
    <cofactor evidence="1">
        <name>Mn(2+)</name>
        <dbReference type="ChEBI" id="CHEBI:29035"/>
    </cofactor>
</comment>
<evidence type="ECO:0000256" key="6">
    <source>
        <dbReference type="ARBA" id="ARBA00022723"/>
    </source>
</evidence>
<dbReference type="GO" id="GO:0070006">
    <property type="term" value="F:metalloaminopeptidase activity"/>
    <property type="evidence" value="ECO:0007669"/>
    <property type="project" value="InterPro"/>
</dbReference>
<accession>A0A1W0A9W8</accession>
<comment type="caution">
    <text evidence="12">The sequence shown here is derived from an EMBL/GenBank/DDBJ whole genome shotgun (WGS) entry which is preliminary data.</text>
</comment>
<dbReference type="InterPro" id="IPR002155">
    <property type="entry name" value="Thiolase"/>
</dbReference>
<dbReference type="Gene3D" id="3.40.350.10">
    <property type="entry name" value="Creatinase/prolidase N-terminal domain"/>
    <property type="match status" value="1"/>
</dbReference>
<dbReference type="GO" id="GO:0006629">
    <property type="term" value="P:lipid metabolic process"/>
    <property type="evidence" value="ECO:0007669"/>
    <property type="project" value="UniProtKB-KW"/>
</dbReference>
<organism evidence="12 13">
    <name type="scientific">Thraustotheca clavata</name>
    <dbReference type="NCBI Taxonomy" id="74557"/>
    <lineage>
        <taxon>Eukaryota</taxon>
        <taxon>Sar</taxon>
        <taxon>Stramenopiles</taxon>
        <taxon>Oomycota</taxon>
        <taxon>Saprolegniomycetes</taxon>
        <taxon>Saprolegniales</taxon>
        <taxon>Achlyaceae</taxon>
        <taxon>Thraustotheca</taxon>
    </lineage>
</organism>
<dbReference type="InterPro" id="IPR020616">
    <property type="entry name" value="Thiolase_N"/>
</dbReference>
<dbReference type="Pfam" id="PF00108">
    <property type="entry name" value="Thiolase_N"/>
    <property type="match status" value="1"/>
</dbReference>
<feature type="domain" description="Aminopeptidase P N-terminal" evidence="11">
    <location>
        <begin position="42"/>
        <end position="177"/>
    </location>
</feature>
<evidence type="ECO:0000313" key="12">
    <source>
        <dbReference type="EMBL" id="OQS07107.1"/>
    </source>
</evidence>
<dbReference type="PANTHER" id="PTHR43226">
    <property type="entry name" value="XAA-PRO AMINOPEPTIDASE 3"/>
    <property type="match status" value="1"/>
</dbReference>
<dbReference type="InterPro" id="IPR016039">
    <property type="entry name" value="Thiolase-like"/>
</dbReference>
<dbReference type="PANTHER" id="PTHR43226:SF4">
    <property type="entry name" value="XAA-PRO AMINOPEPTIDASE 3"/>
    <property type="match status" value="1"/>
</dbReference>
<protein>
    <submittedName>
        <fullName evidence="12">Trifunctional enzyme subunit beta, mitochondrial</fullName>
    </submittedName>
</protein>
<evidence type="ECO:0000256" key="8">
    <source>
        <dbReference type="ARBA" id="ARBA00023098"/>
    </source>
</evidence>
<dbReference type="PROSITE" id="PS00098">
    <property type="entry name" value="THIOLASE_1"/>
    <property type="match status" value="1"/>
</dbReference>
<dbReference type="PROSITE" id="PS00737">
    <property type="entry name" value="THIOLASE_2"/>
    <property type="match status" value="1"/>
</dbReference>
<dbReference type="GO" id="GO:0016747">
    <property type="term" value="F:acyltransferase activity, transferring groups other than amino-acyl groups"/>
    <property type="evidence" value="ECO:0007669"/>
    <property type="project" value="InterPro"/>
</dbReference>
<keyword evidence="9" id="KW-0464">Manganese</keyword>
<comment type="similarity">
    <text evidence="3">Belongs to the thiolase-like superfamily. Thiolase family.</text>
</comment>
<keyword evidence="8" id="KW-0443">Lipid metabolism</keyword>